<evidence type="ECO:0000256" key="2">
    <source>
        <dbReference type="ARBA" id="ARBA00022491"/>
    </source>
</evidence>
<dbReference type="PROSITE" id="PS51186">
    <property type="entry name" value="GNAT"/>
    <property type="match status" value="1"/>
</dbReference>
<keyword evidence="2" id="KW-0678">Repressor</keyword>
<organism evidence="8 9">
    <name type="scientific">Dyella marensis</name>
    <dbReference type="NCBI Taxonomy" id="500610"/>
    <lineage>
        <taxon>Bacteria</taxon>
        <taxon>Pseudomonadati</taxon>
        <taxon>Pseudomonadota</taxon>
        <taxon>Gammaproteobacteria</taxon>
        <taxon>Lysobacterales</taxon>
        <taxon>Rhodanobacteraceae</taxon>
        <taxon>Dyella</taxon>
    </lineage>
</organism>
<name>A0A1I2DZU2_9GAMM</name>
<evidence type="ECO:0000256" key="6">
    <source>
        <dbReference type="ARBA" id="ARBA00049880"/>
    </source>
</evidence>
<keyword evidence="5" id="KW-0012">Acyltransferase</keyword>
<keyword evidence="9" id="KW-1185">Reference proteome</keyword>
<dbReference type="STRING" id="500610.SAMN02799615_01883"/>
<dbReference type="RefSeq" id="WP_026633181.1">
    <property type="nucleotide sequence ID" value="NZ_FONH01000004.1"/>
</dbReference>
<gene>
    <name evidence="8" type="ORF">SAMN02799615_01883</name>
</gene>
<keyword evidence="4 8" id="KW-0808">Transferase</keyword>
<protein>
    <submittedName>
        <fullName evidence="8">Acetyltransferase (GNAT) domain-containing protein</fullName>
    </submittedName>
</protein>
<accession>A0A1I2DZU2</accession>
<dbReference type="Proteomes" id="UP000199477">
    <property type="component" value="Unassembled WGS sequence"/>
</dbReference>
<evidence type="ECO:0000259" key="7">
    <source>
        <dbReference type="PROSITE" id="PS51186"/>
    </source>
</evidence>
<evidence type="ECO:0000313" key="9">
    <source>
        <dbReference type="Proteomes" id="UP000199477"/>
    </source>
</evidence>
<evidence type="ECO:0000313" key="8">
    <source>
        <dbReference type="EMBL" id="SFE86095.1"/>
    </source>
</evidence>
<evidence type="ECO:0000256" key="3">
    <source>
        <dbReference type="ARBA" id="ARBA00022649"/>
    </source>
</evidence>
<dbReference type="EMBL" id="FONH01000004">
    <property type="protein sequence ID" value="SFE86095.1"/>
    <property type="molecule type" value="Genomic_DNA"/>
</dbReference>
<dbReference type="CDD" id="cd04301">
    <property type="entry name" value="NAT_SF"/>
    <property type="match status" value="1"/>
</dbReference>
<proteinExistence type="inferred from homology"/>
<dbReference type="Gene3D" id="3.40.630.30">
    <property type="match status" value="1"/>
</dbReference>
<evidence type="ECO:0000256" key="4">
    <source>
        <dbReference type="ARBA" id="ARBA00022679"/>
    </source>
</evidence>
<dbReference type="GO" id="GO:0016747">
    <property type="term" value="F:acyltransferase activity, transferring groups other than amino-acyl groups"/>
    <property type="evidence" value="ECO:0007669"/>
    <property type="project" value="InterPro"/>
</dbReference>
<comment type="similarity">
    <text evidence="1">Belongs to the acetyltransferase family. GNAT subfamily.</text>
</comment>
<sequence>MTLAAPEPLSARHDLEHFACGLDSLDRWLQRRAASNQASGASRTYVACAGRRAVAYYALASSAVTVDVATGRFRRNMPDPVPVVVLGRLAVDRAWRGQGLGRALVRDACLRTCQAADAIGIRGMLVHALSDEARDFYRHVGFDPSPLDPLLLMVTLADLKANL</sequence>
<evidence type="ECO:0000256" key="5">
    <source>
        <dbReference type="ARBA" id="ARBA00023315"/>
    </source>
</evidence>
<evidence type="ECO:0000256" key="1">
    <source>
        <dbReference type="ARBA" id="ARBA00009342"/>
    </source>
</evidence>
<dbReference type="InterPro" id="IPR000182">
    <property type="entry name" value="GNAT_dom"/>
</dbReference>
<dbReference type="SUPFAM" id="SSF55729">
    <property type="entry name" value="Acyl-CoA N-acyltransferases (Nat)"/>
    <property type="match status" value="1"/>
</dbReference>
<feature type="domain" description="N-acetyltransferase" evidence="7">
    <location>
        <begin position="15"/>
        <end position="158"/>
    </location>
</feature>
<dbReference type="PANTHER" id="PTHR36449">
    <property type="entry name" value="ACETYLTRANSFERASE-RELATED"/>
    <property type="match status" value="1"/>
</dbReference>
<dbReference type="InterPro" id="IPR016181">
    <property type="entry name" value="Acyl_CoA_acyltransferase"/>
</dbReference>
<dbReference type="Pfam" id="PF13508">
    <property type="entry name" value="Acetyltransf_7"/>
    <property type="match status" value="1"/>
</dbReference>
<comment type="catalytic activity">
    <reaction evidence="6">
        <text>glycyl-tRNA(Gly) + acetyl-CoA = N-acetylglycyl-tRNA(Gly) + CoA + H(+)</text>
        <dbReference type="Rhea" id="RHEA:81867"/>
        <dbReference type="Rhea" id="RHEA-COMP:9683"/>
        <dbReference type="Rhea" id="RHEA-COMP:19766"/>
        <dbReference type="ChEBI" id="CHEBI:15378"/>
        <dbReference type="ChEBI" id="CHEBI:57287"/>
        <dbReference type="ChEBI" id="CHEBI:57288"/>
        <dbReference type="ChEBI" id="CHEBI:78522"/>
        <dbReference type="ChEBI" id="CHEBI:232036"/>
    </reaction>
</comment>
<dbReference type="AlphaFoldDB" id="A0A1I2DZU2"/>
<keyword evidence="3" id="KW-1277">Toxin-antitoxin system</keyword>
<reference evidence="9" key="1">
    <citation type="submission" date="2016-10" db="EMBL/GenBank/DDBJ databases">
        <authorList>
            <person name="Varghese N."/>
            <person name="Submissions S."/>
        </authorList>
    </citation>
    <scope>NUCLEOTIDE SEQUENCE [LARGE SCALE GENOMIC DNA]</scope>
    <source>
        <strain evidence="9">UNC178MFTsu3.1</strain>
    </source>
</reference>
<dbReference type="PANTHER" id="PTHR36449:SF1">
    <property type="entry name" value="ACETYLTRANSFERASE"/>
    <property type="match status" value="1"/>
</dbReference>